<feature type="region of interest" description="Disordered" evidence="5">
    <location>
        <begin position="1"/>
        <end position="33"/>
    </location>
</feature>
<dbReference type="InterPro" id="IPR013083">
    <property type="entry name" value="Znf_RING/FYVE/PHD"/>
</dbReference>
<dbReference type="InterPro" id="IPR001841">
    <property type="entry name" value="Znf_RING"/>
</dbReference>
<gene>
    <name evidence="8" type="ORF">QYF61_025481</name>
</gene>
<evidence type="ECO:0000256" key="1">
    <source>
        <dbReference type="ARBA" id="ARBA00022723"/>
    </source>
</evidence>
<reference evidence="8 9" key="1">
    <citation type="journal article" date="2023" name="J. Hered.">
        <title>Chromosome-level genome of the wood stork (Mycteria americana) provides insight into avian chromosome evolution.</title>
        <authorList>
            <person name="Flamio R. Jr."/>
            <person name="Ramstad K.M."/>
        </authorList>
    </citation>
    <scope>NUCLEOTIDE SEQUENCE [LARGE SCALE GENOMIC DNA]</scope>
    <source>
        <strain evidence="8">JAX WOST 10</strain>
    </source>
</reference>
<keyword evidence="6" id="KW-0472">Membrane</keyword>
<dbReference type="EMBL" id="JAUNZN010000026">
    <property type="protein sequence ID" value="KAK4808140.1"/>
    <property type="molecule type" value="Genomic_DNA"/>
</dbReference>
<feature type="domain" description="RING-type" evidence="7">
    <location>
        <begin position="164"/>
        <end position="207"/>
    </location>
</feature>
<evidence type="ECO:0000256" key="2">
    <source>
        <dbReference type="ARBA" id="ARBA00022771"/>
    </source>
</evidence>
<accession>A0AAN7MK03</accession>
<evidence type="ECO:0000313" key="9">
    <source>
        <dbReference type="Proteomes" id="UP001333110"/>
    </source>
</evidence>
<feature type="transmembrane region" description="Helical" evidence="6">
    <location>
        <begin position="100"/>
        <end position="127"/>
    </location>
</feature>
<organism evidence="8 9">
    <name type="scientific">Mycteria americana</name>
    <name type="common">Wood stork</name>
    <dbReference type="NCBI Taxonomy" id="33587"/>
    <lineage>
        <taxon>Eukaryota</taxon>
        <taxon>Metazoa</taxon>
        <taxon>Chordata</taxon>
        <taxon>Craniata</taxon>
        <taxon>Vertebrata</taxon>
        <taxon>Euteleostomi</taxon>
        <taxon>Archelosauria</taxon>
        <taxon>Archosauria</taxon>
        <taxon>Dinosauria</taxon>
        <taxon>Saurischia</taxon>
        <taxon>Theropoda</taxon>
        <taxon>Coelurosauria</taxon>
        <taxon>Aves</taxon>
        <taxon>Neognathae</taxon>
        <taxon>Neoaves</taxon>
        <taxon>Aequornithes</taxon>
        <taxon>Ciconiiformes</taxon>
        <taxon>Ciconiidae</taxon>
        <taxon>Mycteria</taxon>
    </lineage>
</organism>
<keyword evidence="1" id="KW-0479">Metal-binding</keyword>
<keyword evidence="6" id="KW-1133">Transmembrane helix</keyword>
<sequence>MPTQLPWPSAPSAEATPAQGGGHKITSNSPGFGDVAPGNGEIKGKTMVAFIMEVNMRLRRKTCWAEQGTVVLLDECCFCDDVVWSFGHHGCRCLTHDLDLLYYSLILPVCKVTSILVTIITGIQLLARRMKSYQSPREGKQQSKEWWPGSPPSTVWGAADHPACAICLRVYEPGEVLELLSCSRACHSECTGLWHRAQPRSKTCPLCLRGVTADPDYHACTW</sequence>
<dbReference type="Proteomes" id="UP001333110">
    <property type="component" value="Unassembled WGS sequence"/>
</dbReference>
<keyword evidence="2 4" id="KW-0863">Zinc-finger</keyword>
<dbReference type="AlphaFoldDB" id="A0AAN7MK03"/>
<evidence type="ECO:0000256" key="3">
    <source>
        <dbReference type="ARBA" id="ARBA00022833"/>
    </source>
</evidence>
<comment type="caution">
    <text evidence="8">The sequence shown here is derived from an EMBL/GenBank/DDBJ whole genome shotgun (WGS) entry which is preliminary data.</text>
</comment>
<proteinExistence type="predicted"/>
<keyword evidence="9" id="KW-1185">Reference proteome</keyword>
<keyword evidence="6" id="KW-0812">Transmembrane</keyword>
<keyword evidence="3" id="KW-0862">Zinc</keyword>
<dbReference type="Gene3D" id="3.30.40.10">
    <property type="entry name" value="Zinc/RING finger domain, C3HC4 (zinc finger)"/>
    <property type="match status" value="1"/>
</dbReference>
<dbReference type="SUPFAM" id="SSF57850">
    <property type="entry name" value="RING/U-box"/>
    <property type="match status" value="1"/>
</dbReference>
<name>A0AAN7MK03_MYCAM</name>
<dbReference type="PROSITE" id="PS50089">
    <property type="entry name" value="ZF_RING_2"/>
    <property type="match status" value="1"/>
</dbReference>
<dbReference type="Pfam" id="PF13639">
    <property type="entry name" value="zf-RING_2"/>
    <property type="match status" value="1"/>
</dbReference>
<protein>
    <recommendedName>
        <fullName evidence="7">RING-type domain-containing protein</fullName>
    </recommendedName>
</protein>
<dbReference type="GO" id="GO:0008270">
    <property type="term" value="F:zinc ion binding"/>
    <property type="evidence" value="ECO:0007669"/>
    <property type="project" value="UniProtKB-KW"/>
</dbReference>
<evidence type="ECO:0000256" key="6">
    <source>
        <dbReference type="SAM" id="Phobius"/>
    </source>
</evidence>
<evidence type="ECO:0000256" key="5">
    <source>
        <dbReference type="SAM" id="MobiDB-lite"/>
    </source>
</evidence>
<evidence type="ECO:0000256" key="4">
    <source>
        <dbReference type="PROSITE-ProRule" id="PRU00175"/>
    </source>
</evidence>
<evidence type="ECO:0000259" key="7">
    <source>
        <dbReference type="PROSITE" id="PS50089"/>
    </source>
</evidence>
<evidence type="ECO:0000313" key="8">
    <source>
        <dbReference type="EMBL" id="KAK4808140.1"/>
    </source>
</evidence>